<accession>A0ACD5YSR8</accession>
<keyword evidence="2" id="KW-1185">Reference proteome</keyword>
<proteinExistence type="predicted"/>
<sequence length="1217" mass="136404">MFRCSCFSMAGKNKLITDYAPGRAMPKANDRARNRASPLAIVTLVGQISDDQKTSIKDMGFGSMLDIKCHTLHNPVISWLAHLYDKHNREFVIPGRGRIPLDPDSVYRTLGLPRGEQVVRYGRDVKIEERIGPVLFPENSTTPKISEVFTMLKGMTVSDDRFKQLWIMVLVCTLLRPTTCNKVSNRVYPILDNFADIQNMNLCQFVCDKLHDELTGHNPSAACLFHLQLLYVDSLDVRSLNLNLPDGRFVVNIWTKANIEFVLIADLKRDGSGYGNLELKPHLATNLKFFGGSACFEQWIDTNTAPNCTKLRRDKVARLIGDFASGMTGLLGKLVQGWTEMDDSECVLMEEAFGNLDCDVPNDGAMDDATASNKTSPIIPGPSVHCSKKFESSPAVREMSDGGIQKLNPPELPYRETVAASTRMVDILTPISESPPVCSTKIADVSRAEENIIGHSARLEVPPFEPGEKCEEKCCPKSDDVPDLEGGIFDDDEEDNDDAHQYIIQRISCDVNMGESLYVSHTMGDVDDDLNNLCNHEPDCNDVVFSKLHKSTEISCLCMDGVVNDSEPEKTKHVPVHEEGSLVGCLAKSDSNVDDIGFLHFDGVKCGALVDFVDNSSELLGTNVSVDDFNQAPNQVQLANSVLMHDTKAPRAKWIKNRKLCILSSDGEASKVFPCQGPGVVEPRVQSYHRKQSKVVVKSILNDAVSTKDYRSSPCLQSTQTLAFGGNNANKKIKITTLHASKEDSSTKNYGRLAVDVEQAEWRSNIPPDKAEACTSVVIPFSDNSTLPSIEDKVVLQVDHCANDNFESNVHVNLPAAVLKDDVETIYVTPAMPLQATVINLGSNTPRTKLRMGRVVLPSKFLLPPYSRIVSTEEQDHLYQQVIKHHSGRKESKIKESYFLHIDPMWVYTGDLASSVMPSGQLSSTVAEVVINLGSNTPRTKLRMGRVVLPSKFLLPPYSRIVSTEEQDHLYQQVIKHHSGRKESKIKESYFLHIDPMWVYTGDLASSVMPSGQLSSTVAEVGIAVLQKECPVKKIIFPWIVTVYLLENKFDSKILRKHFRRDEKYKLSHQNLLSFAVLQELGTKIEPCGHWYTLFLNFEKKRFEVLDSARNHDDESLISHATSLVDAIKKMYLVNYSKSSKQIQDYDLEYIDVPKQNNKDDCGFFMLKFLELWNGRVVPAITYDQIPELRKVLTWIWLNHPSNKIGNWRYMLEMNSL</sequence>
<reference evidence="1" key="1">
    <citation type="submission" date="2021-05" db="EMBL/GenBank/DDBJ databases">
        <authorList>
            <person name="Scholz U."/>
            <person name="Mascher M."/>
            <person name="Fiebig A."/>
        </authorList>
    </citation>
    <scope>NUCLEOTIDE SEQUENCE [LARGE SCALE GENOMIC DNA]</scope>
</reference>
<organism evidence="1 2">
    <name type="scientific">Avena sativa</name>
    <name type="common">Oat</name>
    <dbReference type="NCBI Taxonomy" id="4498"/>
    <lineage>
        <taxon>Eukaryota</taxon>
        <taxon>Viridiplantae</taxon>
        <taxon>Streptophyta</taxon>
        <taxon>Embryophyta</taxon>
        <taxon>Tracheophyta</taxon>
        <taxon>Spermatophyta</taxon>
        <taxon>Magnoliopsida</taxon>
        <taxon>Liliopsida</taxon>
        <taxon>Poales</taxon>
        <taxon>Poaceae</taxon>
        <taxon>BOP clade</taxon>
        <taxon>Pooideae</taxon>
        <taxon>Poodae</taxon>
        <taxon>Poeae</taxon>
        <taxon>Poeae Chloroplast Group 1 (Aveneae type)</taxon>
        <taxon>Aveninae</taxon>
        <taxon>Avena</taxon>
    </lineage>
</organism>
<evidence type="ECO:0000313" key="1">
    <source>
        <dbReference type="EnsemblPlants" id="AVESA.00010b.r2.6AG1032090.1.CDS"/>
    </source>
</evidence>
<dbReference type="Proteomes" id="UP001732700">
    <property type="component" value="Chromosome 6A"/>
</dbReference>
<dbReference type="EnsemblPlants" id="AVESA.00010b.r2.6AG1032090.1">
    <property type="protein sequence ID" value="AVESA.00010b.r2.6AG1032090.1.CDS"/>
    <property type="gene ID" value="AVESA.00010b.r2.6AG1032090"/>
</dbReference>
<name>A0ACD5YSR8_AVESA</name>
<protein>
    <submittedName>
        <fullName evidence="1">Uncharacterized protein</fullName>
    </submittedName>
</protein>
<reference evidence="1" key="2">
    <citation type="submission" date="2025-09" db="UniProtKB">
        <authorList>
            <consortium name="EnsemblPlants"/>
        </authorList>
    </citation>
    <scope>IDENTIFICATION</scope>
</reference>
<evidence type="ECO:0000313" key="2">
    <source>
        <dbReference type="Proteomes" id="UP001732700"/>
    </source>
</evidence>